<dbReference type="PROSITE" id="PS51412">
    <property type="entry name" value="MACPF_2"/>
    <property type="match status" value="1"/>
</dbReference>
<dbReference type="Pfam" id="PF01823">
    <property type="entry name" value="MACPF"/>
    <property type="match status" value="1"/>
</dbReference>
<evidence type="ECO:0000313" key="3">
    <source>
        <dbReference type="Proteomes" id="UP001437256"/>
    </source>
</evidence>
<keyword evidence="3" id="KW-1185">Reference proteome</keyword>
<reference evidence="2 3" key="1">
    <citation type="submission" date="2024-05" db="EMBL/GenBank/DDBJ databases">
        <title>A draft genome resource for the thread blight pathogen Marasmius tenuissimus strain MS-2.</title>
        <authorList>
            <person name="Yulfo-Soto G.E."/>
            <person name="Baruah I.K."/>
            <person name="Amoako-Attah I."/>
            <person name="Bukari Y."/>
            <person name="Meinhardt L.W."/>
            <person name="Bailey B.A."/>
            <person name="Cohen S.P."/>
        </authorList>
    </citation>
    <scope>NUCLEOTIDE SEQUENCE [LARGE SCALE GENOMIC DNA]</scope>
    <source>
        <strain evidence="2 3">MS-2</strain>
    </source>
</reference>
<organism evidence="2 3">
    <name type="scientific">Marasmius tenuissimus</name>
    <dbReference type="NCBI Taxonomy" id="585030"/>
    <lineage>
        <taxon>Eukaryota</taxon>
        <taxon>Fungi</taxon>
        <taxon>Dikarya</taxon>
        <taxon>Basidiomycota</taxon>
        <taxon>Agaricomycotina</taxon>
        <taxon>Agaricomycetes</taxon>
        <taxon>Agaricomycetidae</taxon>
        <taxon>Agaricales</taxon>
        <taxon>Marasmiineae</taxon>
        <taxon>Marasmiaceae</taxon>
        <taxon>Marasmius</taxon>
    </lineage>
</organism>
<dbReference type="EMBL" id="JBBXMP010000001">
    <property type="protein sequence ID" value="KAL0072621.1"/>
    <property type="molecule type" value="Genomic_DNA"/>
</dbReference>
<evidence type="ECO:0000313" key="2">
    <source>
        <dbReference type="EMBL" id="KAL0072621.1"/>
    </source>
</evidence>
<proteinExistence type="predicted"/>
<protein>
    <recommendedName>
        <fullName evidence="1">MACPF domain-containing protein</fullName>
    </recommendedName>
</protein>
<gene>
    <name evidence="2" type="ORF">AAF712_000384</name>
</gene>
<sequence>MSEFPATNLLGYSMNMSSVTPLDTMSATKAIQTSRRIIDFDEYDTRKVTIDGKTYDVPKSIGVLEDKSVTDGFVHYPNGNDAAVAFRSDSTLASRFMSITGDPSVGRATEKHHRRNLMYAYYSFGQAQYLAILKNYADLLDEKSLKTGLSQLPVPFNGENADNLAKYKSFFQRYGTHVVTKVQSGAHYQLHLWSPTTNPSVNPNWAGNVKADYDGIPSNGEYDPGVRGSDQYKAYLNLKQRIESVYGGDNNKAIALGTKPTWPSFQDWVVTSQQNPSILSFVVDELWSLMKNSADDDIIKAAPTIEGAFNYIVDNPAVYKTAVSLVCESDWAEFGLLTPSAIVIKGDNVPPNTTWDETKLTWGKEYSHDYHRQTIVFWVVNDGYPIDFYISHGSQGGDGSSHGTAKVTIENDTYENNDITDNVWNTKWFYQAGVTGTPESFSSMPMRMPNSGISAWDSVLKEYLHQIGETPQTQE</sequence>
<accession>A0ABR3AFB6</accession>
<feature type="domain" description="MACPF" evidence="1">
    <location>
        <begin position="1"/>
        <end position="320"/>
    </location>
</feature>
<comment type="caution">
    <text evidence="2">The sequence shown here is derived from an EMBL/GenBank/DDBJ whole genome shotgun (WGS) entry which is preliminary data.</text>
</comment>
<evidence type="ECO:0000259" key="1">
    <source>
        <dbReference type="PROSITE" id="PS51412"/>
    </source>
</evidence>
<dbReference type="Proteomes" id="UP001437256">
    <property type="component" value="Unassembled WGS sequence"/>
</dbReference>
<dbReference type="InterPro" id="IPR020864">
    <property type="entry name" value="MACPF"/>
</dbReference>
<name>A0ABR3AFB6_9AGAR</name>